<feature type="region of interest" description="Disordered" evidence="1">
    <location>
        <begin position="141"/>
        <end position="196"/>
    </location>
</feature>
<accession>A0A8H4RRR8</accession>
<protein>
    <submittedName>
        <fullName evidence="3">Uncharacterized protein</fullName>
    </submittedName>
</protein>
<dbReference type="AlphaFoldDB" id="A0A8H4RRR8"/>
<reference evidence="3 4" key="1">
    <citation type="submission" date="2020-03" db="EMBL/GenBank/DDBJ databases">
        <title>Draft Genome Sequence of Cudoniella acicularis.</title>
        <authorList>
            <person name="Buettner E."/>
            <person name="Kellner H."/>
        </authorList>
    </citation>
    <scope>NUCLEOTIDE SEQUENCE [LARGE SCALE GENOMIC DNA]</scope>
    <source>
        <strain evidence="3 4">DSM 108380</strain>
    </source>
</reference>
<gene>
    <name evidence="3" type="ORF">G7Y89_g4359</name>
</gene>
<feature type="compositionally biased region" description="Polar residues" evidence="1">
    <location>
        <begin position="174"/>
        <end position="196"/>
    </location>
</feature>
<keyword evidence="4" id="KW-1185">Reference proteome</keyword>
<dbReference type="OrthoDB" id="3563897at2759"/>
<evidence type="ECO:0000256" key="1">
    <source>
        <dbReference type="SAM" id="MobiDB-lite"/>
    </source>
</evidence>
<name>A0A8H4RRR8_9HELO</name>
<comment type="caution">
    <text evidence="3">The sequence shown here is derived from an EMBL/GenBank/DDBJ whole genome shotgun (WGS) entry which is preliminary data.</text>
</comment>
<dbReference type="EMBL" id="JAAMPI010000234">
    <property type="protein sequence ID" value="KAF4633759.1"/>
    <property type="molecule type" value="Genomic_DNA"/>
</dbReference>
<proteinExistence type="predicted"/>
<feature type="transmembrane region" description="Helical" evidence="2">
    <location>
        <begin position="14"/>
        <end position="34"/>
    </location>
</feature>
<feature type="compositionally biased region" description="Basic and acidic residues" evidence="1">
    <location>
        <begin position="142"/>
        <end position="151"/>
    </location>
</feature>
<keyword evidence="2" id="KW-0472">Membrane</keyword>
<dbReference type="Proteomes" id="UP000566819">
    <property type="component" value="Unassembled WGS sequence"/>
</dbReference>
<feature type="compositionally biased region" description="Low complexity" evidence="1">
    <location>
        <begin position="156"/>
        <end position="167"/>
    </location>
</feature>
<evidence type="ECO:0000313" key="4">
    <source>
        <dbReference type="Proteomes" id="UP000566819"/>
    </source>
</evidence>
<evidence type="ECO:0000313" key="3">
    <source>
        <dbReference type="EMBL" id="KAF4633759.1"/>
    </source>
</evidence>
<evidence type="ECO:0000256" key="2">
    <source>
        <dbReference type="SAM" id="Phobius"/>
    </source>
</evidence>
<keyword evidence="2" id="KW-0812">Transmembrane</keyword>
<sequence length="243" mass="27267">MYPNCGLRWFARNAIITVIVFDVVVFSVPIGVASHRNLKLDFGKSQATIQATQTTSFCQCMMKSAVAYLYKSSKKNLGEREEKKQWRKTYDPNYQPQRSIFASKAKDRRSRIMSMFGRPPSMIKDLFLDGLEPPVVNTLPKEVPRSKDRASRVTFSDRSSIATSTATRSDRSSQMTRSSMATTISTASGSGNRMKFSESQSMLPSMMDRQSLPPSYTAMDRHGAMLAGLEIPNMAYIEGRLRG</sequence>
<keyword evidence="2" id="KW-1133">Transmembrane helix</keyword>
<organism evidence="3 4">
    <name type="scientific">Cudoniella acicularis</name>
    <dbReference type="NCBI Taxonomy" id="354080"/>
    <lineage>
        <taxon>Eukaryota</taxon>
        <taxon>Fungi</taxon>
        <taxon>Dikarya</taxon>
        <taxon>Ascomycota</taxon>
        <taxon>Pezizomycotina</taxon>
        <taxon>Leotiomycetes</taxon>
        <taxon>Helotiales</taxon>
        <taxon>Tricladiaceae</taxon>
        <taxon>Cudoniella</taxon>
    </lineage>
</organism>